<feature type="non-terminal residue" evidence="2">
    <location>
        <position position="59"/>
    </location>
</feature>
<dbReference type="Proteomes" id="UP001549921">
    <property type="component" value="Unassembled WGS sequence"/>
</dbReference>
<name>A0ABD0TA25_LOXSC</name>
<accession>A0ABD0TA25</accession>
<dbReference type="EMBL" id="JBEDNZ010000007">
    <property type="protein sequence ID" value="KAL0839995.1"/>
    <property type="molecule type" value="Genomic_DNA"/>
</dbReference>
<evidence type="ECO:0000256" key="1">
    <source>
        <dbReference type="SAM" id="MobiDB-lite"/>
    </source>
</evidence>
<evidence type="ECO:0000313" key="3">
    <source>
        <dbReference type="Proteomes" id="UP001549921"/>
    </source>
</evidence>
<evidence type="ECO:0000313" key="2">
    <source>
        <dbReference type="EMBL" id="KAL0839995.1"/>
    </source>
</evidence>
<feature type="region of interest" description="Disordered" evidence="1">
    <location>
        <begin position="29"/>
        <end position="59"/>
    </location>
</feature>
<feature type="non-terminal residue" evidence="2">
    <location>
        <position position="1"/>
    </location>
</feature>
<feature type="compositionally biased region" description="Basic and acidic residues" evidence="1">
    <location>
        <begin position="50"/>
        <end position="59"/>
    </location>
</feature>
<sequence length="59" mass="6739">YETTLKDMRMSMGVYNLYRPLRGLRAETTSSTMMPLLRSTLETSESTTESEGRCKDLAK</sequence>
<reference evidence="2 3" key="1">
    <citation type="submission" date="2024-06" db="EMBL/GenBank/DDBJ databases">
        <title>A chromosome-level genome assembly of beet webworm, Loxostege sticticalis.</title>
        <authorList>
            <person name="Zhang Y."/>
        </authorList>
    </citation>
    <scope>NUCLEOTIDE SEQUENCE [LARGE SCALE GENOMIC DNA]</scope>
    <source>
        <strain evidence="2">AQ028</strain>
        <tissue evidence="2">Male pupae</tissue>
    </source>
</reference>
<proteinExistence type="predicted"/>
<comment type="caution">
    <text evidence="2">The sequence shown here is derived from an EMBL/GenBank/DDBJ whole genome shotgun (WGS) entry which is preliminary data.</text>
</comment>
<gene>
    <name evidence="2" type="ORF">ABMA28_015322</name>
</gene>
<protein>
    <submittedName>
        <fullName evidence="2">Uncharacterized protein</fullName>
    </submittedName>
</protein>
<dbReference type="AlphaFoldDB" id="A0ABD0TA25"/>
<organism evidence="2 3">
    <name type="scientific">Loxostege sticticalis</name>
    <name type="common">Beet webworm moth</name>
    <dbReference type="NCBI Taxonomy" id="481309"/>
    <lineage>
        <taxon>Eukaryota</taxon>
        <taxon>Metazoa</taxon>
        <taxon>Ecdysozoa</taxon>
        <taxon>Arthropoda</taxon>
        <taxon>Hexapoda</taxon>
        <taxon>Insecta</taxon>
        <taxon>Pterygota</taxon>
        <taxon>Neoptera</taxon>
        <taxon>Endopterygota</taxon>
        <taxon>Lepidoptera</taxon>
        <taxon>Glossata</taxon>
        <taxon>Ditrysia</taxon>
        <taxon>Pyraloidea</taxon>
        <taxon>Crambidae</taxon>
        <taxon>Pyraustinae</taxon>
        <taxon>Loxostege</taxon>
    </lineage>
</organism>
<feature type="compositionally biased region" description="Low complexity" evidence="1">
    <location>
        <begin position="39"/>
        <end position="49"/>
    </location>
</feature>